<feature type="region of interest" description="Disordered" evidence="1">
    <location>
        <begin position="1"/>
        <end position="50"/>
    </location>
</feature>
<protein>
    <submittedName>
        <fullName evidence="3">Uncharacterized protein LOC106469387</fullName>
    </submittedName>
</protein>
<dbReference type="RefSeq" id="XP_013785332.1">
    <property type="nucleotide sequence ID" value="XM_013929878.2"/>
</dbReference>
<feature type="compositionally biased region" description="Low complexity" evidence="1">
    <location>
        <begin position="598"/>
        <end position="613"/>
    </location>
</feature>
<feature type="compositionally biased region" description="Low complexity" evidence="1">
    <location>
        <begin position="15"/>
        <end position="28"/>
    </location>
</feature>
<feature type="compositionally biased region" description="Polar residues" evidence="1">
    <location>
        <begin position="1"/>
        <end position="14"/>
    </location>
</feature>
<feature type="region of interest" description="Disordered" evidence="1">
    <location>
        <begin position="359"/>
        <end position="401"/>
    </location>
</feature>
<feature type="region of interest" description="Disordered" evidence="1">
    <location>
        <begin position="281"/>
        <end position="318"/>
    </location>
</feature>
<feature type="compositionally biased region" description="Basic and acidic residues" evidence="1">
    <location>
        <begin position="181"/>
        <end position="205"/>
    </location>
</feature>
<dbReference type="GeneID" id="106469387"/>
<feature type="compositionally biased region" description="Polar residues" evidence="1">
    <location>
        <begin position="648"/>
        <end position="664"/>
    </location>
</feature>
<accession>A0ABM1BN40</accession>
<feature type="compositionally biased region" description="Low complexity" evidence="1">
    <location>
        <begin position="812"/>
        <end position="823"/>
    </location>
</feature>
<keyword evidence="2" id="KW-1185">Reference proteome</keyword>
<name>A0ABM1BN40_LIMPO</name>
<evidence type="ECO:0000313" key="3">
    <source>
        <dbReference type="RefSeq" id="XP_013785332.1"/>
    </source>
</evidence>
<feature type="compositionally biased region" description="Low complexity" evidence="1">
    <location>
        <begin position="909"/>
        <end position="927"/>
    </location>
</feature>
<evidence type="ECO:0000256" key="1">
    <source>
        <dbReference type="SAM" id="MobiDB-lite"/>
    </source>
</evidence>
<feature type="region of interest" description="Disordered" evidence="1">
    <location>
        <begin position="552"/>
        <end position="664"/>
    </location>
</feature>
<feature type="compositionally biased region" description="Low complexity" evidence="1">
    <location>
        <begin position="364"/>
        <end position="387"/>
    </location>
</feature>
<feature type="region of interest" description="Disordered" evidence="1">
    <location>
        <begin position="942"/>
        <end position="964"/>
    </location>
</feature>
<feature type="compositionally biased region" description="Low complexity" evidence="1">
    <location>
        <begin position="840"/>
        <end position="850"/>
    </location>
</feature>
<evidence type="ECO:0000313" key="2">
    <source>
        <dbReference type="Proteomes" id="UP000694941"/>
    </source>
</evidence>
<feature type="compositionally biased region" description="Basic and acidic residues" evidence="1">
    <location>
        <begin position="93"/>
        <end position="112"/>
    </location>
</feature>
<feature type="compositionally biased region" description="Basic and acidic residues" evidence="1">
    <location>
        <begin position="720"/>
        <end position="731"/>
    </location>
</feature>
<proteinExistence type="predicted"/>
<gene>
    <name evidence="3" type="primary">LOC106469387</name>
</gene>
<feature type="compositionally biased region" description="Polar residues" evidence="1">
    <location>
        <begin position="283"/>
        <end position="299"/>
    </location>
</feature>
<feature type="region of interest" description="Disordered" evidence="1">
    <location>
        <begin position="84"/>
        <end position="112"/>
    </location>
</feature>
<feature type="compositionally biased region" description="Acidic residues" evidence="1">
    <location>
        <begin position="206"/>
        <end position="220"/>
    </location>
</feature>
<sequence length="964" mass="109755">MQSDQDSISTTSGSERTNPNVTTTTVITRRVEPGAPKALSPDSVSTPKHEEWTTCRRVINHKTRQIETRVQRQLVYEDGKMIADSGPQITTKTTEDSRTEESENTEKTETHQIMKEKKEENMQLHNETFHELTGSEFHQRALMTPDSALFIITDDIENNQSYPGKLVHYTCSSNKVTDKEEVKEVSELKDGELTTETTRTHHHEEQEDDEVPEDETDEAALPEISKETTKNIEYYKDDGEFESLCEKMQRERDKNIIRETFPGGRDPVTWKTVDVDEEEMNRNSETTRWLENHFGSESGSDVAKPTRTKAGGNVIKIQMTSSPRLVSWDKPRLEHQEERPYNKNLDGVKESQFIPQRIAEVRSSRSSPLLRPTSPSSWRESSKSPTSPATPLKQTSVIQTREVVSKIPPKTYYLGNDGTYKRHYKGHELLKKQSAGWKSTPSIRDDVYQSLKNEEEHKVHQQRAYRPRDQSPEGSVQRSHSQKKDNKIFKACDSSKTSRETCFRGEDVSVSQTLPRCTKLIEDGQCNRIYNTPEVQTQRKNQKKSDLCVQVDLSDEENRPSTFPRKPFPSPVRGSRRRSPSPIYTSFNQNAKTLPRPSGKTSSSKASKPSTRTSGHKVSSSKPPAQTFYFGDENDVGYQTSKKKQGGENRQVNSYGTNHRYSNQSPFIQNDFSYESEYSPSYHEGLYAIEKDSSATQRRPNFHRSMGDLRQSLVQDFDHHTRQVSKQDSKKNLPRTGRANEAYSQRLESLDNHSETYAKDRYMNQKYSQYQNINCSHINASITSQKNHSGPEVERHGFLRNHLDSSELDLTSFSDESSGYRESSSNRRQRRTRDVPPLLPKKLSSLSSTPPSSPIPRLIKISQLGNYDASSTPSPPDSPSVSLNNSALLPPNESLFRNSSTAKMRSDSKSSGYSSRVSSQTPTVFPLSSFSALSSPLEMKTMSNRNQAKWSKQDTDDFPVWSKR</sequence>
<reference evidence="3" key="1">
    <citation type="submission" date="2025-08" db="UniProtKB">
        <authorList>
            <consortium name="RefSeq"/>
        </authorList>
    </citation>
    <scope>IDENTIFICATION</scope>
    <source>
        <tissue evidence="3">Muscle</tissue>
    </source>
</reference>
<dbReference type="Proteomes" id="UP000694941">
    <property type="component" value="Unplaced"/>
</dbReference>
<feature type="region of interest" description="Disordered" evidence="1">
    <location>
        <begin position="181"/>
        <end position="220"/>
    </location>
</feature>
<organism evidence="2 3">
    <name type="scientific">Limulus polyphemus</name>
    <name type="common">Atlantic horseshoe crab</name>
    <dbReference type="NCBI Taxonomy" id="6850"/>
    <lineage>
        <taxon>Eukaryota</taxon>
        <taxon>Metazoa</taxon>
        <taxon>Ecdysozoa</taxon>
        <taxon>Arthropoda</taxon>
        <taxon>Chelicerata</taxon>
        <taxon>Merostomata</taxon>
        <taxon>Xiphosura</taxon>
        <taxon>Limulidae</taxon>
        <taxon>Limulus</taxon>
    </lineage>
</organism>
<feature type="region of interest" description="Disordered" evidence="1">
    <location>
        <begin position="809"/>
        <end position="927"/>
    </location>
</feature>
<feature type="region of interest" description="Disordered" evidence="1">
    <location>
        <begin position="454"/>
        <end position="487"/>
    </location>
</feature>
<feature type="region of interest" description="Disordered" evidence="1">
    <location>
        <begin position="720"/>
        <end position="756"/>
    </location>
</feature>
<feature type="compositionally biased region" description="Polar residues" evidence="1">
    <location>
        <begin position="583"/>
        <end position="592"/>
    </location>
</feature>